<dbReference type="Pfam" id="PF00072">
    <property type="entry name" value="Response_reg"/>
    <property type="match status" value="1"/>
</dbReference>
<evidence type="ECO:0000256" key="1">
    <source>
        <dbReference type="ARBA" id="ARBA00022553"/>
    </source>
</evidence>
<dbReference type="KEGG" id="btra:F544_100"/>
<dbReference type="InterPro" id="IPR001789">
    <property type="entry name" value="Sig_transdc_resp-reg_receiver"/>
</dbReference>
<dbReference type="PATRIC" id="fig|1263832.3.peg.10"/>
<dbReference type="GO" id="GO:0000160">
    <property type="term" value="P:phosphorelay signal transduction system"/>
    <property type="evidence" value="ECO:0007669"/>
    <property type="project" value="InterPro"/>
</dbReference>
<evidence type="ECO:0000313" key="4">
    <source>
        <dbReference type="EMBL" id="AHG85247.1"/>
    </source>
</evidence>
<dbReference type="SMART" id="SM00448">
    <property type="entry name" value="REC"/>
    <property type="match status" value="1"/>
</dbReference>
<evidence type="ECO:0000313" key="5">
    <source>
        <dbReference type="Proteomes" id="UP000019086"/>
    </source>
</evidence>
<name>W0R485_BIBTR</name>
<organism evidence="4 5">
    <name type="scientific">Bibersteinia trehalosi USDA-ARS-USMARC-190</name>
    <dbReference type="NCBI Taxonomy" id="1263832"/>
    <lineage>
        <taxon>Bacteria</taxon>
        <taxon>Pseudomonadati</taxon>
        <taxon>Pseudomonadota</taxon>
        <taxon>Gammaproteobacteria</taxon>
        <taxon>Pasteurellales</taxon>
        <taxon>Pasteurellaceae</taxon>
        <taxon>Bibersteinia</taxon>
    </lineage>
</organism>
<accession>W0R485</accession>
<dbReference type="PANTHER" id="PTHR44591:SF3">
    <property type="entry name" value="RESPONSE REGULATORY DOMAIN-CONTAINING PROTEIN"/>
    <property type="match status" value="1"/>
</dbReference>
<reference evidence="4 5" key="1">
    <citation type="submission" date="2013-12" db="EMBL/GenBank/DDBJ databases">
        <title>Annotation of the Bibersteinia trehalosi USDA-ARS-USMARC-190 complete genome.</title>
        <authorList>
            <person name="Harhay G.P."/>
            <person name="McVey S."/>
            <person name="Clawson M.L."/>
            <person name="Bono J."/>
            <person name="Heaton M.P."/>
            <person name="Chitko-Mckown C.G."/>
            <person name="Harhay D.M."/>
            <person name="Smith T.P.L."/>
        </authorList>
    </citation>
    <scope>NUCLEOTIDE SEQUENCE [LARGE SCALE GENOMIC DNA]</scope>
    <source>
        <strain evidence="4 5">USDA-ARS-USMARC-190</strain>
    </source>
</reference>
<gene>
    <name evidence="4" type="ORF">F544_100</name>
</gene>
<keyword evidence="1" id="KW-0597">Phosphoprotein</keyword>
<dbReference type="Gene3D" id="3.40.50.2300">
    <property type="match status" value="1"/>
</dbReference>
<dbReference type="RefSeq" id="WP_231495154.1">
    <property type="nucleotide sequence ID" value="NZ_CP006956.1"/>
</dbReference>
<sequence>MFDTKYNVLLIDDESNSVTSFQALLQNKNYLPLLLTDPTNIQQKIPPNWVGVVLCNTKLTNHSGLSVLKEIMLLDKKIPVIMLSEYGNVPMAVNAMKIGAINFLEKPISFDALLYQIENALAERRQLISQRQ</sequence>
<comment type="caution">
    <text evidence="2">Lacks conserved residue(s) required for the propagation of feature annotation.</text>
</comment>
<evidence type="ECO:0000259" key="3">
    <source>
        <dbReference type="PROSITE" id="PS50110"/>
    </source>
</evidence>
<dbReference type="Proteomes" id="UP000019086">
    <property type="component" value="Chromosome"/>
</dbReference>
<evidence type="ECO:0000256" key="2">
    <source>
        <dbReference type="PROSITE-ProRule" id="PRU00169"/>
    </source>
</evidence>
<dbReference type="HOGENOM" id="CLU_000445_69_8_6"/>
<feature type="domain" description="Response regulatory" evidence="3">
    <location>
        <begin position="7"/>
        <end position="121"/>
    </location>
</feature>
<dbReference type="AlphaFoldDB" id="W0R485"/>
<proteinExistence type="predicted"/>
<dbReference type="InterPro" id="IPR050595">
    <property type="entry name" value="Bact_response_regulator"/>
</dbReference>
<dbReference type="InterPro" id="IPR011006">
    <property type="entry name" value="CheY-like_superfamily"/>
</dbReference>
<dbReference type="SUPFAM" id="SSF52172">
    <property type="entry name" value="CheY-like"/>
    <property type="match status" value="1"/>
</dbReference>
<protein>
    <submittedName>
        <fullName evidence="4">Two component transcriptional regulator, Fis</fullName>
    </submittedName>
</protein>
<dbReference type="PANTHER" id="PTHR44591">
    <property type="entry name" value="STRESS RESPONSE REGULATOR PROTEIN 1"/>
    <property type="match status" value="1"/>
</dbReference>
<dbReference type="PROSITE" id="PS50110">
    <property type="entry name" value="RESPONSE_REGULATORY"/>
    <property type="match status" value="1"/>
</dbReference>
<dbReference type="EMBL" id="CP006956">
    <property type="protein sequence ID" value="AHG85247.1"/>
    <property type="molecule type" value="Genomic_DNA"/>
</dbReference>